<gene>
    <name evidence="2" type="ORF">PSYICH_LOCUS3095</name>
</gene>
<dbReference type="AlphaFoldDB" id="A0A9P0G4N4"/>
<protein>
    <submittedName>
        <fullName evidence="2">Uncharacterized protein</fullName>
    </submittedName>
</protein>
<evidence type="ECO:0000256" key="1">
    <source>
        <dbReference type="SAM" id="MobiDB-lite"/>
    </source>
</evidence>
<dbReference type="Proteomes" id="UP001153636">
    <property type="component" value="Chromosome 12"/>
</dbReference>
<feature type="compositionally biased region" description="Basic and acidic residues" evidence="1">
    <location>
        <begin position="86"/>
        <end position="95"/>
    </location>
</feature>
<proteinExistence type="predicted"/>
<dbReference type="EMBL" id="OV651824">
    <property type="protein sequence ID" value="CAH1101854.1"/>
    <property type="molecule type" value="Genomic_DNA"/>
</dbReference>
<dbReference type="PANTHER" id="PTHR10773">
    <property type="entry name" value="DNA-DIRECTED RNA POLYMERASES I, II, AND III SUBUNIT RPABC2"/>
    <property type="match status" value="1"/>
</dbReference>
<name>A0A9P0G4N4_9CUCU</name>
<dbReference type="OrthoDB" id="6753158at2759"/>
<reference evidence="2" key="1">
    <citation type="submission" date="2022-01" db="EMBL/GenBank/DDBJ databases">
        <authorList>
            <person name="King R."/>
        </authorList>
    </citation>
    <scope>NUCLEOTIDE SEQUENCE</scope>
</reference>
<feature type="region of interest" description="Disordered" evidence="1">
    <location>
        <begin position="1"/>
        <end position="26"/>
    </location>
</feature>
<keyword evidence="3" id="KW-1185">Reference proteome</keyword>
<evidence type="ECO:0000313" key="2">
    <source>
        <dbReference type="EMBL" id="CAH1101854.1"/>
    </source>
</evidence>
<sequence length="305" mass="35523">MGILKEQKSTSQNNDLHSNITGNNDVPENHIFVATINELENNELNSETSETTPVLKLIELPGIEKDFEADCRKPYEYEKKKNYFEDSDDSIRDPIYENSSDDEETETRPRNTNSGDNKYQKEVTTPKGKKKRRKQEANWKINVQKHIVTSGEEHPAKIKILRAKELGNPCKEGCYLKCFQNINAETRSSIYSMFWNSLNDVNRKRQYVASHVKTELIIRRRSRSGLRCDAKNHTRQYDFESPDNDTCDSCDSFLIKIHDAEFSEEKSKLQEEYDKHLAEASKGYDLKRKDKEYSGTQNNYYYGLS</sequence>
<evidence type="ECO:0000313" key="3">
    <source>
        <dbReference type="Proteomes" id="UP001153636"/>
    </source>
</evidence>
<organism evidence="2 3">
    <name type="scientific">Psylliodes chrysocephalus</name>
    <dbReference type="NCBI Taxonomy" id="3402493"/>
    <lineage>
        <taxon>Eukaryota</taxon>
        <taxon>Metazoa</taxon>
        <taxon>Ecdysozoa</taxon>
        <taxon>Arthropoda</taxon>
        <taxon>Hexapoda</taxon>
        <taxon>Insecta</taxon>
        <taxon>Pterygota</taxon>
        <taxon>Neoptera</taxon>
        <taxon>Endopterygota</taxon>
        <taxon>Coleoptera</taxon>
        <taxon>Polyphaga</taxon>
        <taxon>Cucujiformia</taxon>
        <taxon>Chrysomeloidea</taxon>
        <taxon>Chrysomelidae</taxon>
        <taxon>Galerucinae</taxon>
        <taxon>Alticini</taxon>
        <taxon>Psylliodes</taxon>
    </lineage>
</organism>
<dbReference type="PANTHER" id="PTHR10773:SF19">
    <property type="match status" value="1"/>
</dbReference>
<feature type="compositionally biased region" description="Polar residues" evidence="1">
    <location>
        <begin position="9"/>
        <end position="26"/>
    </location>
</feature>
<feature type="region of interest" description="Disordered" evidence="1">
    <location>
        <begin position="86"/>
        <end position="136"/>
    </location>
</feature>
<accession>A0A9P0G4N4</accession>